<evidence type="ECO:0000313" key="9">
    <source>
        <dbReference type="Proteomes" id="UP001620645"/>
    </source>
</evidence>
<dbReference type="Gene3D" id="3.30.200.20">
    <property type="entry name" value="Phosphorylase Kinase, domain 1"/>
    <property type="match status" value="1"/>
</dbReference>
<dbReference type="Pfam" id="PF00069">
    <property type="entry name" value="Pkinase"/>
    <property type="match status" value="1"/>
</dbReference>
<evidence type="ECO:0000256" key="2">
    <source>
        <dbReference type="ARBA" id="ARBA00022679"/>
    </source>
</evidence>
<keyword evidence="5" id="KW-0067">ATP-binding</keyword>
<dbReference type="EMBL" id="JBICCN010000054">
    <property type="protein sequence ID" value="KAL3097397.1"/>
    <property type="molecule type" value="Genomic_DNA"/>
</dbReference>
<feature type="chain" id="PRO_5044790296" description="Protein kinase domain-containing protein" evidence="6">
    <location>
        <begin position="25"/>
        <end position="400"/>
    </location>
</feature>
<dbReference type="Proteomes" id="UP001620645">
    <property type="component" value="Unassembled WGS sequence"/>
</dbReference>
<feature type="domain" description="Protein kinase" evidence="7">
    <location>
        <begin position="63"/>
        <end position="375"/>
    </location>
</feature>
<dbReference type="SMART" id="SM00220">
    <property type="entry name" value="S_TKc"/>
    <property type="match status" value="1"/>
</dbReference>
<dbReference type="PANTHER" id="PTHR22974">
    <property type="entry name" value="MIXED LINEAGE PROTEIN KINASE"/>
    <property type="match status" value="1"/>
</dbReference>
<evidence type="ECO:0000313" key="8">
    <source>
        <dbReference type="EMBL" id="KAL3097397.1"/>
    </source>
</evidence>
<keyword evidence="9" id="KW-1185">Reference proteome</keyword>
<evidence type="ECO:0000259" key="7">
    <source>
        <dbReference type="PROSITE" id="PS50011"/>
    </source>
</evidence>
<keyword evidence="2" id="KW-0808">Transferase</keyword>
<dbReference type="SUPFAM" id="SSF56112">
    <property type="entry name" value="Protein kinase-like (PK-like)"/>
    <property type="match status" value="1"/>
</dbReference>
<proteinExistence type="predicted"/>
<name>A0ABD2K3E7_HETSC</name>
<dbReference type="Gene3D" id="1.10.510.10">
    <property type="entry name" value="Transferase(Phosphotransferase) domain 1"/>
    <property type="match status" value="1"/>
</dbReference>
<keyword evidence="3" id="KW-0547">Nucleotide-binding</keyword>
<sequence length="400" mass="45611">MALPCARLCALFSVLVVTWNVSRAFIVARVAKKEVPAECRILNHETVSDQTVPDTITVNGIRYWVYGQIQHGATSKVFHGVERMPMAHGNRCVAIKVVDMNKIEPEKENQLNNEAAILHELKARGVKLIPQLYTMEHSPAKSMSMVFELAHHDLFDEITPKMGNNDHQWVRRTFYDILRAVRPVHANGFVHGDLKPENMAYFKANAGSFPAADDAKTNDGFILKPIDFGGSMRVSNLDRACEEIVTGTVMYMSPEQMAWCGAQHGDEFKEKRREHQMSEKSDVWSLGVILYQMVYGHSPYSALLHQFDAVEDETERMERADAALRPAILHGTEPIHFGQYEDEAMLNILKKCLERCPEKRPNIDQLLALMKQQFGMGTEEQRIKFPGNKFRIHFKDIVMR</sequence>
<organism evidence="8 9">
    <name type="scientific">Heterodera schachtii</name>
    <name type="common">Sugarbeet cyst nematode worm</name>
    <name type="synonym">Tylenchus schachtii</name>
    <dbReference type="NCBI Taxonomy" id="97005"/>
    <lineage>
        <taxon>Eukaryota</taxon>
        <taxon>Metazoa</taxon>
        <taxon>Ecdysozoa</taxon>
        <taxon>Nematoda</taxon>
        <taxon>Chromadorea</taxon>
        <taxon>Rhabditida</taxon>
        <taxon>Tylenchina</taxon>
        <taxon>Tylenchomorpha</taxon>
        <taxon>Tylenchoidea</taxon>
        <taxon>Heteroderidae</taxon>
        <taxon>Heteroderinae</taxon>
        <taxon>Heterodera</taxon>
    </lineage>
</organism>
<evidence type="ECO:0000256" key="6">
    <source>
        <dbReference type="SAM" id="SignalP"/>
    </source>
</evidence>
<dbReference type="InterPro" id="IPR011009">
    <property type="entry name" value="Kinase-like_dom_sf"/>
</dbReference>
<dbReference type="InterPro" id="IPR000719">
    <property type="entry name" value="Prot_kinase_dom"/>
</dbReference>
<protein>
    <recommendedName>
        <fullName evidence="7">Protein kinase domain-containing protein</fullName>
    </recommendedName>
</protein>
<evidence type="ECO:0000256" key="5">
    <source>
        <dbReference type="ARBA" id="ARBA00022840"/>
    </source>
</evidence>
<keyword evidence="4" id="KW-0418">Kinase</keyword>
<evidence type="ECO:0000256" key="4">
    <source>
        <dbReference type="ARBA" id="ARBA00022777"/>
    </source>
</evidence>
<dbReference type="PROSITE" id="PS50011">
    <property type="entry name" value="PROTEIN_KINASE_DOM"/>
    <property type="match status" value="1"/>
</dbReference>
<dbReference type="GO" id="GO:0005524">
    <property type="term" value="F:ATP binding"/>
    <property type="evidence" value="ECO:0007669"/>
    <property type="project" value="UniProtKB-KW"/>
</dbReference>
<keyword evidence="1" id="KW-0723">Serine/threonine-protein kinase</keyword>
<reference evidence="8 9" key="1">
    <citation type="submission" date="2024-10" db="EMBL/GenBank/DDBJ databases">
        <authorList>
            <person name="Kim D."/>
        </authorList>
    </citation>
    <scope>NUCLEOTIDE SEQUENCE [LARGE SCALE GENOMIC DNA]</scope>
    <source>
        <strain evidence="8">Taebaek</strain>
    </source>
</reference>
<keyword evidence="6" id="KW-0732">Signal</keyword>
<comment type="caution">
    <text evidence="8">The sequence shown here is derived from an EMBL/GenBank/DDBJ whole genome shotgun (WGS) entry which is preliminary data.</text>
</comment>
<dbReference type="PANTHER" id="PTHR22974:SF21">
    <property type="entry name" value="DUAL SPECIFICITY PROTEIN KINASE TTK"/>
    <property type="match status" value="1"/>
</dbReference>
<gene>
    <name evidence="8" type="ORF">niasHS_003845</name>
</gene>
<evidence type="ECO:0000256" key="1">
    <source>
        <dbReference type="ARBA" id="ARBA00022527"/>
    </source>
</evidence>
<dbReference type="AlphaFoldDB" id="A0ABD2K3E7"/>
<accession>A0ABD2K3E7</accession>
<dbReference type="GO" id="GO:0004674">
    <property type="term" value="F:protein serine/threonine kinase activity"/>
    <property type="evidence" value="ECO:0007669"/>
    <property type="project" value="UniProtKB-KW"/>
</dbReference>
<evidence type="ECO:0000256" key="3">
    <source>
        <dbReference type="ARBA" id="ARBA00022741"/>
    </source>
</evidence>
<feature type="signal peptide" evidence="6">
    <location>
        <begin position="1"/>
        <end position="24"/>
    </location>
</feature>